<evidence type="ECO:0000256" key="2">
    <source>
        <dbReference type="ARBA" id="ARBA00006285"/>
    </source>
</evidence>
<keyword evidence="12" id="KW-1185">Reference proteome</keyword>
<dbReference type="PANTHER" id="PTHR22600">
    <property type="entry name" value="BETA-HEXOSAMINIDASE"/>
    <property type="match status" value="1"/>
</dbReference>
<gene>
    <name evidence="11" type="ORF">GARC_1970</name>
</gene>
<dbReference type="Gene3D" id="2.60.40.10">
    <property type="entry name" value="Immunoglobulins"/>
    <property type="match status" value="1"/>
</dbReference>
<evidence type="ECO:0000256" key="9">
    <source>
        <dbReference type="SAM" id="SignalP"/>
    </source>
</evidence>
<dbReference type="GO" id="GO:0005975">
    <property type="term" value="P:carbohydrate metabolic process"/>
    <property type="evidence" value="ECO:0007669"/>
    <property type="project" value="InterPro"/>
</dbReference>
<evidence type="ECO:0000256" key="6">
    <source>
        <dbReference type="ARBA" id="ARBA00030512"/>
    </source>
</evidence>
<dbReference type="InterPro" id="IPR004867">
    <property type="entry name" value="CHB_C_dom"/>
</dbReference>
<evidence type="ECO:0000313" key="11">
    <source>
        <dbReference type="EMBL" id="GAC18937.1"/>
    </source>
</evidence>
<dbReference type="Pfam" id="PF00728">
    <property type="entry name" value="Glyco_hydro_20"/>
    <property type="match status" value="1"/>
</dbReference>
<reference evidence="11 12" key="1">
    <citation type="journal article" date="2017" name="Antonie Van Leeuwenhoek">
        <title>Rhizobium rhizosphaerae sp. nov., a novel species isolated from rice rhizosphere.</title>
        <authorList>
            <person name="Zhao J.J."/>
            <person name="Zhang J."/>
            <person name="Zhang R.J."/>
            <person name="Zhang C.W."/>
            <person name="Yin H.Q."/>
            <person name="Zhang X.X."/>
        </authorList>
    </citation>
    <scope>NUCLEOTIDE SEQUENCE [LARGE SCALE GENOMIC DNA]</scope>
    <source>
        <strain evidence="11 12">BSs20135</strain>
    </source>
</reference>
<accession>K6YLA3</accession>
<dbReference type="Pfam" id="PF02838">
    <property type="entry name" value="Glyco_hydro_20b"/>
    <property type="match status" value="1"/>
</dbReference>
<dbReference type="GO" id="GO:0004563">
    <property type="term" value="F:beta-N-acetylhexosaminidase activity"/>
    <property type="evidence" value="ECO:0007669"/>
    <property type="project" value="UniProtKB-EC"/>
</dbReference>
<dbReference type="InterPro" id="IPR013783">
    <property type="entry name" value="Ig-like_fold"/>
</dbReference>
<dbReference type="STRING" id="493475.GARC_1970"/>
<dbReference type="PANTHER" id="PTHR22600:SF57">
    <property type="entry name" value="BETA-N-ACETYLHEXOSAMINIDASE"/>
    <property type="match status" value="1"/>
</dbReference>
<dbReference type="Gene3D" id="2.60.40.290">
    <property type="match status" value="1"/>
</dbReference>
<keyword evidence="5 11" id="KW-0326">Glycosidase</keyword>
<protein>
    <recommendedName>
        <fullName evidence="3">beta-N-acetylhexosaminidase</fullName>
        <ecNumber evidence="3">3.2.1.52</ecNumber>
    </recommendedName>
    <alternativeName>
        <fullName evidence="6">Beta-N-acetylhexosaminidase</fullName>
    </alternativeName>
    <alternativeName>
        <fullName evidence="7">N-acetyl-beta-glucosaminidase</fullName>
    </alternativeName>
</protein>
<feature type="chain" id="PRO_5003901236" description="beta-N-acetylhexosaminidase" evidence="9">
    <location>
        <begin position="35"/>
        <end position="881"/>
    </location>
</feature>
<feature type="signal peptide" evidence="9">
    <location>
        <begin position="1"/>
        <end position="34"/>
    </location>
</feature>
<dbReference type="InterPro" id="IPR025705">
    <property type="entry name" value="Beta_hexosaminidase_sua/sub"/>
</dbReference>
<comment type="caution">
    <text evidence="11">The sequence shown here is derived from an EMBL/GenBank/DDBJ whole genome shotgun (WGS) entry which is preliminary data.</text>
</comment>
<dbReference type="SUPFAM" id="SSF81296">
    <property type="entry name" value="E set domains"/>
    <property type="match status" value="1"/>
</dbReference>
<dbReference type="eggNOG" id="COG3525">
    <property type="taxonomic scope" value="Bacteria"/>
</dbReference>
<organism evidence="11 12">
    <name type="scientific">Paraglaciecola arctica BSs20135</name>
    <dbReference type="NCBI Taxonomy" id="493475"/>
    <lineage>
        <taxon>Bacteria</taxon>
        <taxon>Pseudomonadati</taxon>
        <taxon>Pseudomonadota</taxon>
        <taxon>Gammaproteobacteria</taxon>
        <taxon>Alteromonadales</taxon>
        <taxon>Alteromonadaceae</taxon>
        <taxon>Paraglaciecola</taxon>
    </lineage>
</organism>
<comment type="similarity">
    <text evidence="2">Belongs to the glycosyl hydrolase 20 family.</text>
</comment>
<dbReference type="InterPro" id="IPR015882">
    <property type="entry name" value="HEX_bac_N"/>
</dbReference>
<dbReference type="Gene3D" id="3.20.20.80">
    <property type="entry name" value="Glycosidases"/>
    <property type="match status" value="1"/>
</dbReference>
<dbReference type="GO" id="GO:0030247">
    <property type="term" value="F:polysaccharide binding"/>
    <property type="evidence" value="ECO:0007669"/>
    <property type="project" value="InterPro"/>
</dbReference>
<dbReference type="SUPFAM" id="SSF55545">
    <property type="entry name" value="beta-N-acetylhexosaminidase-like domain"/>
    <property type="match status" value="1"/>
</dbReference>
<sequence>MTINTMPMTSKLKRRSLASLTIVATLFMAGCEQADETQIATAANPLSSVSQAAEQIQVKLRVDNNYLTEGCPNNVKSCYQATMTIALPEHMPNAWRIMFSSLTPIIASTSNALNLVHVNGDMHEITPKNADIKANTPYEIQFYGNSPLASESVLFPNYILVADNGEASVITSTTEKLTAGYQLARPQHVVPFTRPEQLLRTADDKVAIADAQERFARFSSHGVEDRVSNEPRIIPKLNTASWSGKTIELSAGIKLPDMPKNVKPNFATAITQRFNSNALQINAQGLPIKTKLQTNAIPESYTLLVTADDIQISYADSAGFYYAMMSIAQLYDAKNKSLPLGLAEDQPDMTYRGLHIDVSRNFRSKDFILKALDQMSYYKLNKLHLHLADDEGWRLQIDSLPELTDVGAFRCFDESEQSCLMPQLASGNGKLAATRQNSGFYSIEDYIEILQYADARQIEVLPSLDMPGHSRAAIVSMNARYNRLIKEEKPDEAAQYLLSEPDDKSQYRSIQHYNDNTLNPCLPATYTFIGEVLEQLIDMHKMANVPLKRYHIGADETAGAWTESPACAALIAKNDSLTDVKQLGAYFVEKVATNVSELGVIPAAWSDGLSHANPDNLPKKIQSHAWEALYQGANNKVHKMINNGWDVVLSTPDVLYFDFPYEADPIEPGYYWGSRFTDSYQVFQFMPHNLPVHAEIWTDKLGHNYATTASVDIQDNRKILGIQAQIWGETVRSDAQANYMLFPRLLAVAERAWHKPEWAEKYQAGVSYSAQTGHFDSTQKSAMDADWLGFTRVLVHKAMPQLVKDGIQPRVPLPGAIIKDRMLFMQSAFNGLQLEYQMSGQNWQVFENPLKPQTQGDIRIRAKIPNTQVTSREQTLSVEKQ</sequence>
<evidence type="ECO:0000256" key="7">
    <source>
        <dbReference type="ARBA" id="ARBA00033000"/>
    </source>
</evidence>
<dbReference type="PRINTS" id="PR00738">
    <property type="entry name" value="GLHYDRLASE20"/>
</dbReference>
<evidence type="ECO:0000256" key="8">
    <source>
        <dbReference type="PIRSR" id="PIRSR625705-1"/>
    </source>
</evidence>
<keyword evidence="9" id="KW-0732">Signal</keyword>
<dbReference type="EC" id="3.2.1.52" evidence="3"/>
<evidence type="ECO:0000256" key="3">
    <source>
        <dbReference type="ARBA" id="ARBA00012663"/>
    </source>
</evidence>
<comment type="catalytic activity">
    <reaction evidence="1">
        <text>Hydrolysis of terminal non-reducing N-acetyl-D-hexosamine residues in N-acetyl-beta-D-hexosaminides.</text>
        <dbReference type="EC" id="3.2.1.52"/>
    </reaction>
</comment>
<dbReference type="InterPro" id="IPR015883">
    <property type="entry name" value="Glyco_hydro_20_cat"/>
</dbReference>
<dbReference type="SMART" id="SM01081">
    <property type="entry name" value="CHB_HEX"/>
    <property type="match status" value="1"/>
</dbReference>
<dbReference type="SUPFAM" id="SSF51445">
    <property type="entry name" value="(Trans)glycosidases"/>
    <property type="match status" value="1"/>
</dbReference>
<keyword evidence="4 11" id="KW-0378">Hydrolase</keyword>
<evidence type="ECO:0000259" key="10">
    <source>
        <dbReference type="SMART" id="SM01081"/>
    </source>
</evidence>
<dbReference type="Pfam" id="PF03173">
    <property type="entry name" value="CHB_HEX"/>
    <property type="match status" value="1"/>
</dbReference>
<dbReference type="InterPro" id="IPR014756">
    <property type="entry name" value="Ig_E-set"/>
</dbReference>
<evidence type="ECO:0000256" key="4">
    <source>
        <dbReference type="ARBA" id="ARBA00022801"/>
    </source>
</evidence>
<proteinExistence type="inferred from homology"/>
<dbReference type="InterPro" id="IPR029018">
    <property type="entry name" value="Hex-like_dom2"/>
</dbReference>
<dbReference type="GO" id="GO:0016020">
    <property type="term" value="C:membrane"/>
    <property type="evidence" value="ECO:0007669"/>
    <property type="project" value="TreeGrafter"/>
</dbReference>
<dbReference type="InterPro" id="IPR004866">
    <property type="entry name" value="CHB/HEX_N_dom"/>
</dbReference>
<dbReference type="EMBL" id="BAEO01000027">
    <property type="protein sequence ID" value="GAC18937.1"/>
    <property type="molecule type" value="Genomic_DNA"/>
</dbReference>
<name>K6YLA3_9ALTE</name>
<dbReference type="Proteomes" id="UP000006327">
    <property type="component" value="Unassembled WGS sequence"/>
</dbReference>
<dbReference type="Gene3D" id="3.30.379.10">
    <property type="entry name" value="Chitobiase/beta-hexosaminidase domain 2-like"/>
    <property type="match status" value="1"/>
</dbReference>
<evidence type="ECO:0000313" key="12">
    <source>
        <dbReference type="Proteomes" id="UP000006327"/>
    </source>
</evidence>
<feature type="active site" description="Proton donor" evidence="8">
    <location>
        <position position="556"/>
    </location>
</feature>
<evidence type="ECO:0000256" key="5">
    <source>
        <dbReference type="ARBA" id="ARBA00023295"/>
    </source>
</evidence>
<dbReference type="Pfam" id="PF03174">
    <property type="entry name" value="CHB_HEX_C"/>
    <property type="match status" value="1"/>
</dbReference>
<feature type="domain" description="Chitobiase/beta-hexosaminidases N-terminal" evidence="10">
    <location>
        <begin position="54"/>
        <end position="213"/>
    </location>
</feature>
<dbReference type="InterPro" id="IPR008965">
    <property type="entry name" value="CBM2/CBM3_carb-bd_dom_sf"/>
</dbReference>
<dbReference type="GO" id="GO:0030203">
    <property type="term" value="P:glycosaminoglycan metabolic process"/>
    <property type="evidence" value="ECO:0007669"/>
    <property type="project" value="TreeGrafter"/>
</dbReference>
<dbReference type="RefSeq" id="WP_007619251.1">
    <property type="nucleotide sequence ID" value="NZ_BAEO01000027.1"/>
</dbReference>
<dbReference type="SUPFAM" id="SSF49384">
    <property type="entry name" value="Carbohydrate-binding domain"/>
    <property type="match status" value="1"/>
</dbReference>
<dbReference type="AlphaFoldDB" id="K6YLA3"/>
<dbReference type="InterPro" id="IPR017853">
    <property type="entry name" value="GH"/>
</dbReference>
<dbReference type="OrthoDB" id="9763537at2"/>
<evidence type="ECO:0000256" key="1">
    <source>
        <dbReference type="ARBA" id="ARBA00001231"/>
    </source>
</evidence>
<dbReference type="InterPro" id="IPR012291">
    <property type="entry name" value="CBM2_carb-bd_dom_sf"/>
</dbReference>